<dbReference type="InterPro" id="IPR057746">
    <property type="entry name" value="CpnT-like_N"/>
</dbReference>
<evidence type="ECO:0000313" key="3">
    <source>
        <dbReference type="EMBL" id="MFC6082701.1"/>
    </source>
</evidence>
<reference evidence="4" key="1">
    <citation type="journal article" date="2019" name="Int. J. Syst. Evol. Microbiol.">
        <title>The Global Catalogue of Microorganisms (GCM) 10K type strain sequencing project: providing services to taxonomists for standard genome sequencing and annotation.</title>
        <authorList>
            <consortium name="The Broad Institute Genomics Platform"/>
            <consortium name="The Broad Institute Genome Sequencing Center for Infectious Disease"/>
            <person name="Wu L."/>
            <person name="Ma J."/>
        </authorList>
    </citation>
    <scope>NUCLEOTIDE SEQUENCE [LARGE SCALE GENOMIC DNA]</scope>
    <source>
        <strain evidence="4">JCM 30346</strain>
    </source>
</reference>
<feature type="region of interest" description="Disordered" evidence="1">
    <location>
        <begin position="225"/>
        <end position="247"/>
    </location>
</feature>
<dbReference type="EMBL" id="JBHSRF010000019">
    <property type="protein sequence ID" value="MFC6082701.1"/>
    <property type="molecule type" value="Genomic_DNA"/>
</dbReference>
<evidence type="ECO:0000256" key="1">
    <source>
        <dbReference type="SAM" id="MobiDB-lite"/>
    </source>
</evidence>
<sequence length="291" mass="30115">MGVTLPGWADGILDLAGVPWPNIDEDEMRKDAQAWRTVLAGSAPAAEGSDRTVQQASQHYKGASAAALADHWRQTGGTGYLRQANDAARYAPMVLDGGATVVTATKVAVVSQASVAAVRLAASMLAGGPLALGTATATVLAARYAMGRILNEAGEGGARVLAPALARKVTEPLERILRNARGPWGGGPPLAMAGGPRHIPAGLPRARPPGVDGPGKPAVVQMARRKNSANKTNSGAARAATRSDAESRARQAAADGGSRAVFRGPCAKDDHFHVDYLNTAGEIMHTRHFPY</sequence>
<name>A0ABW1NI92_9ACTN</name>
<comment type="caution">
    <text evidence="3">The sequence shown here is derived from an EMBL/GenBank/DDBJ whole genome shotgun (WGS) entry which is preliminary data.</text>
</comment>
<proteinExistence type="predicted"/>
<dbReference type="Pfam" id="PF25547">
    <property type="entry name" value="WXG100_2"/>
    <property type="match status" value="1"/>
</dbReference>
<protein>
    <recommendedName>
        <fullName evidence="2">Outer membrane channel protein CpnT-like N-terminal domain-containing protein</fullName>
    </recommendedName>
</protein>
<evidence type="ECO:0000313" key="4">
    <source>
        <dbReference type="Proteomes" id="UP001596137"/>
    </source>
</evidence>
<dbReference type="Proteomes" id="UP001596137">
    <property type="component" value="Unassembled WGS sequence"/>
</dbReference>
<dbReference type="RefSeq" id="WP_380753331.1">
    <property type="nucleotide sequence ID" value="NZ_JBHSRF010000019.1"/>
</dbReference>
<gene>
    <name evidence="3" type="ORF">ACFP1K_16145</name>
</gene>
<keyword evidence="4" id="KW-1185">Reference proteome</keyword>
<feature type="domain" description="Outer membrane channel protein CpnT-like N-terminal" evidence="2">
    <location>
        <begin position="18"/>
        <end position="143"/>
    </location>
</feature>
<accession>A0ABW1NI92</accession>
<organism evidence="3 4">
    <name type="scientific">Sphaerisporangium aureirubrum</name>
    <dbReference type="NCBI Taxonomy" id="1544736"/>
    <lineage>
        <taxon>Bacteria</taxon>
        <taxon>Bacillati</taxon>
        <taxon>Actinomycetota</taxon>
        <taxon>Actinomycetes</taxon>
        <taxon>Streptosporangiales</taxon>
        <taxon>Streptosporangiaceae</taxon>
        <taxon>Sphaerisporangium</taxon>
    </lineage>
</organism>
<evidence type="ECO:0000259" key="2">
    <source>
        <dbReference type="Pfam" id="PF25547"/>
    </source>
</evidence>